<reference evidence="2" key="1">
    <citation type="submission" date="2018-02" db="EMBL/GenBank/DDBJ databases">
        <authorList>
            <person name="Hausmann B."/>
        </authorList>
    </citation>
    <scope>NUCLEOTIDE SEQUENCE [LARGE SCALE GENOMIC DNA]</scope>
    <source>
        <strain evidence="2">Peat soil MAG SbA5</strain>
    </source>
</reference>
<name>A0A2N9L7W0_9BACT</name>
<proteinExistence type="predicted"/>
<sequence length="61" mass="6910">MQIERAEWRTTLAGCKVIIHQHLDTSLTLMIAGHRVGHYSAEGKLLTPLTKKQIKAMIQEL</sequence>
<dbReference type="EMBL" id="OKRB01000075">
    <property type="protein sequence ID" value="SPE19065.1"/>
    <property type="molecule type" value="Genomic_DNA"/>
</dbReference>
<evidence type="ECO:0000313" key="2">
    <source>
        <dbReference type="Proteomes" id="UP000239735"/>
    </source>
</evidence>
<accession>A0A2N9L7W0</accession>
<protein>
    <submittedName>
        <fullName evidence="1">Uncharacterized protein</fullName>
    </submittedName>
</protein>
<evidence type="ECO:0000313" key="1">
    <source>
        <dbReference type="EMBL" id="SPE19065.1"/>
    </source>
</evidence>
<dbReference type="Proteomes" id="UP000239735">
    <property type="component" value="Unassembled WGS sequence"/>
</dbReference>
<dbReference type="AlphaFoldDB" id="A0A2N9L7W0"/>
<organism evidence="1 2">
    <name type="scientific">Candidatus Sulfuritelmatomonas gaucii</name>
    <dbReference type="NCBI Taxonomy" id="2043161"/>
    <lineage>
        <taxon>Bacteria</taxon>
        <taxon>Pseudomonadati</taxon>
        <taxon>Acidobacteriota</taxon>
        <taxon>Terriglobia</taxon>
        <taxon>Terriglobales</taxon>
        <taxon>Acidobacteriaceae</taxon>
        <taxon>Candidatus Sulfuritelmatomonas</taxon>
    </lineage>
</organism>
<gene>
    <name evidence="1" type="ORF">SBA5_20012</name>
</gene>